<dbReference type="NCBIfam" id="TIGR00259">
    <property type="entry name" value="thylakoid_BtpA"/>
    <property type="match status" value="1"/>
</dbReference>
<sequence length="290" mass="30944">MTQSPKPSGPKPVGPKPVGQVADDVLQSIFGRSKVVIGVVHLAPLPGVPRYNGEAVEAIYQRGLDDAKAYLHGGCDGVIVENHGDVPFAKPDDIGPETSAYMSVVSDRIRREFGRPIGINVLANAAIPALSIASASGAAFVRVNQWANAYVANEGFIEGEAARAMRFRAKLRANGIRIFADAHVKHGAHAIVGDRPVEEQVKDLVFFDADAVIATGQRTGHAADLGYIRMIKDAAGLPTLVGSGVTPDNVNDILDIVDGVIVASSLKYDGVWWNQVEPRRVNAFIRGLKR</sequence>
<dbReference type="InterPro" id="IPR005137">
    <property type="entry name" value="BtpA"/>
</dbReference>
<protein>
    <submittedName>
        <fullName evidence="2">BtpA family membrane complex biogenesis protein</fullName>
    </submittedName>
</protein>
<dbReference type="InterPro" id="IPR011060">
    <property type="entry name" value="RibuloseP-bd_barrel"/>
</dbReference>
<dbReference type="PANTHER" id="PTHR21381">
    <property type="entry name" value="ZGC:162297"/>
    <property type="match status" value="1"/>
</dbReference>
<dbReference type="PANTHER" id="PTHR21381:SF3">
    <property type="entry name" value="SGC REGION PROTEIN SGCQ-RELATED"/>
    <property type="match status" value="1"/>
</dbReference>
<dbReference type="Proteomes" id="UP000219182">
    <property type="component" value="Unassembled WGS sequence"/>
</dbReference>
<name>A0A2A6FIU4_9HYPH</name>
<dbReference type="EMBL" id="NWQG01000033">
    <property type="protein sequence ID" value="PDQ21899.1"/>
    <property type="molecule type" value="Genomic_DNA"/>
</dbReference>
<accession>A0A2A6FIU4</accession>
<comment type="caution">
    <text evidence="2">The sequence shown here is derived from an EMBL/GenBank/DDBJ whole genome shotgun (WGS) entry which is preliminary data.</text>
</comment>
<gene>
    <name evidence="2" type="ORF">CN311_06675</name>
</gene>
<dbReference type="PIRSF" id="PIRSF005956">
    <property type="entry name" value="BtpA"/>
    <property type="match status" value="1"/>
</dbReference>
<dbReference type="RefSeq" id="WP_097572541.1">
    <property type="nucleotide sequence ID" value="NZ_NWQG01000033.1"/>
</dbReference>
<evidence type="ECO:0000313" key="3">
    <source>
        <dbReference type="Proteomes" id="UP000219182"/>
    </source>
</evidence>
<dbReference type="Pfam" id="PF03437">
    <property type="entry name" value="BtpA"/>
    <property type="match status" value="1"/>
</dbReference>
<dbReference type="AlphaFoldDB" id="A0A2A6FIU4"/>
<evidence type="ECO:0000256" key="1">
    <source>
        <dbReference type="ARBA" id="ARBA00006007"/>
    </source>
</evidence>
<organism evidence="2 3">
    <name type="scientific">Mesorhizobium sanjuanii</name>
    <dbReference type="NCBI Taxonomy" id="2037900"/>
    <lineage>
        <taxon>Bacteria</taxon>
        <taxon>Pseudomonadati</taxon>
        <taxon>Pseudomonadota</taxon>
        <taxon>Alphaproteobacteria</taxon>
        <taxon>Hyphomicrobiales</taxon>
        <taxon>Phyllobacteriaceae</taxon>
        <taxon>Mesorhizobium</taxon>
    </lineage>
</organism>
<evidence type="ECO:0000313" key="2">
    <source>
        <dbReference type="EMBL" id="PDQ21899.1"/>
    </source>
</evidence>
<reference evidence="2 3" key="1">
    <citation type="submission" date="2017-09" db="EMBL/GenBank/DDBJ databases">
        <title>Mesorhizobum sanjuanii sp. nov. isolated from nodules of Lotus tenuis in saline-alkaline lowlands of Flooding Pampa.</title>
        <authorList>
            <person name="Sannazzaro A.I."/>
            <person name="Torres Tejerizo G.A."/>
            <person name="Fontana F."/>
            <person name="Cumpa Velazquez L.M."/>
            <person name="Hansen L."/>
            <person name="Pistorio M."/>
            <person name="Estrella M.J."/>
        </authorList>
    </citation>
    <scope>NUCLEOTIDE SEQUENCE [LARGE SCALE GENOMIC DNA]</scope>
    <source>
        <strain evidence="2 3">BSA136</strain>
    </source>
</reference>
<proteinExistence type="inferred from homology"/>
<comment type="similarity">
    <text evidence="1">Belongs to the BtpA family.</text>
</comment>
<dbReference type="SUPFAM" id="SSF51366">
    <property type="entry name" value="Ribulose-phoshate binding barrel"/>
    <property type="match status" value="1"/>
</dbReference>
<keyword evidence="3" id="KW-1185">Reference proteome</keyword>